<dbReference type="AlphaFoldDB" id="A0A512DEZ3"/>
<evidence type="ECO:0000259" key="2">
    <source>
        <dbReference type="Pfam" id="PF00561"/>
    </source>
</evidence>
<evidence type="ECO:0000313" key="4">
    <source>
        <dbReference type="Proteomes" id="UP000321181"/>
    </source>
</evidence>
<dbReference type="SUPFAM" id="SSF53474">
    <property type="entry name" value="alpha/beta-Hydrolases"/>
    <property type="match status" value="1"/>
</dbReference>
<sequence length="279" mass="30508">MDTFTRDGLTFDVRDHGPVDGPAVVCLHGFPQDGSAFDDVARLLAAQGLRVLVPDQRGYSPRARPQGRAAYTLREVVDDVVALLDAAGVQRAHVVGHDWGGAVAWTFASRRADRTLSVTAVSTPHPAAMTRSIPRSSQPLRSAYMAGFQLPWLPERLLTANGGARLRQALLSTGLDEDRVEHYVRRLLGPGAMTAALNWYRAIPFGRDLTAGIVHVPAGFVYGRRDRFFSPTAVRATGRYVRGPLRIVALDTGHWLPEQRSDRVAEVVLGRVRTTARAT</sequence>
<gene>
    <name evidence="3" type="ORF">CAE01nite_27790</name>
</gene>
<protein>
    <submittedName>
        <fullName evidence="3">Alpha/beta hydrolase</fullName>
    </submittedName>
</protein>
<dbReference type="InterPro" id="IPR000073">
    <property type="entry name" value="AB_hydrolase_1"/>
</dbReference>
<dbReference type="OrthoDB" id="2987348at2"/>
<reference evidence="3 4" key="1">
    <citation type="submission" date="2019-07" db="EMBL/GenBank/DDBJ databases">
        <title>Whole genome shotgun sequence of Cellulomonas aerilata NBRC 106308.</title>
        <authorList>
            <person name="Hosoyama A."/>
            <person name="Uohara A."/>
            <person name="Ohji S."/>
            <person name="Ichikawa N."/>
        </authorList>
    </citation>
    <scope>NUCLEOTIDE SEQUENCE [LARGE SCALE GENOMIC DNA]</scope>
    <source>
        <strain evidence="3 4">NBRC 106308</strain>
    </source>
</reference>
<keyword evidence="4" id="KW-1185">Reference proteome</keyword>
<dbReference type="EMBL" id="BJYY01000017">
    <property type="protein sequence ID" value="GEO35054.1"/>
    <property type="molecule type" value="Genomic_DNA"/>
</dbReference>
<dbReference type="InterPro" id="IPR029058">
    <property type="entry name" value="AB_hydrolase_fold"/>
</dbReference>
<feature type="domain" description="AB hydrolase-1" evidence="2">
    <location>
        <begin position="22"/>
        <end position="256"/>
    </location>
</feature>
<dbReference type="GO" id="GO:0016787">
    <property type="term" value="F:hydrolase activity"/>
    <property type="evidence" value="ECO:0007669"/>
    <property type="project" value="UniProtKB-KW"/>
</dbReference>
<evidence type="ECO:0000256" key="1">
    <source>
        <dbReference type="ARBA" id="ARBA00022801"/>
    </source>
</evidence>
<organism evidence="3 4">
    <name type="scientific">Cellulomonas aerilata</name>
    <dbReference type="NCBI Taxonomy" id="515326"/>
    <lineage>
        <taxon>Bacteria</taxon>
        <taxon>Bacillati</taxon>
        <taxon>Actinomycetota</taxon>
        <taxon>Actinomycetes</taxon>
        <taxon>Micrococcales</taxon>
        <taxon>Cellulomonadaceae</taxon>
        <taxon>Cellulomonas</taxon>
    </lineage>
</organism>
<dbReference type="RefSeq" id="WP_146905757.1">
    <property type="nucleotide sequence ID" value="NZ_BAAARM010000001.1"/>
</dbReference>
<comment type="caution">
    <text evidence="3">The sequence shown here is derived from an EMBL/GenBank/DDBJ whole genome shotgun (WGS) entry which is preliminary data.</text>
</comment>
<accession>A0A512DEZ3</accession>
<dbReference type="Pfam" id="PF00561">
    <property type="entry name" value="Abhydrolase_1"/>
    <property type="match status" value="1"/>
</dbReference>
<dbReference type="PRINTS" id="PR00412">
    <property type="entry name" value="EPOXHYDRLASE"/>
</dbReference>
<proteinExistence type="predicted"/>
<evidence type="ECO:0000313" key="3">
    <source>
        <dbReference type="EMBL" id="GEO35054.1"/>
    </source>
</evidence>
<name>A0A512DEZ3_9CELL</name>
<dbReference type="Proteomes" id="UP000321181">
    <property type="component" value="Unassembled WGS sequence"/>
</dbReference>
<dbReference type="InterPro" id="IPR000639">
    <property type="entry name" value="Epox_hydrolase-like"/>
</dbReference>
<dbReference type="PANTHER" id="PTHR43329">
    <property type="entry name" value="EPOXIDE HYDROLASE"/>
    <property type="match status" value="1"/>
</dbReference>
<dbReference type="Gene3D" id="3.40.50.1820">
    <property type="entry name" value="alpha/beta hydrolase"/>
    <property type="match status" value="1"/>
</dbReference>
<keyword evidence="1 3" id="KW-0378">Hydrolase</keyword>